<dbReference type="EMBL" id="CAJNOH010001905">
    <property type="protein sequence ID" value="CAF1259769.1"/>
    <property type="molecule type" value="Genomic_DNA"/>
</dbReference>
<evidence type="ECO:0008006" key="5">
    <source>
        <dbReference type="Google" id="ProtNLM"/>
    </source>
</evidence>
<evidence type="ECO:0000313" key="3">
    <source>
        <dbReference type="Proteomes" id="UP000663854"/>
    </source>
</evidence>
<accession>A0A815APD7</accession>
<reference evidence="1" key="1">
    <citation type="submission" date="2021-02" db="EMBL/GenBank/DDBJ databases">
        <authorList>
            <person name="Nowell W R."/>
        </authorList>
    </citation>
    <scope>NUCLEOTIDE SEQUENCE</scope>
</reference>
<dbReference type="Proteomes" id="UP000663870">
    <property type="component" value="Unassembled WGS sequence"/>
</dbReference>
<organism evidence="1 3">
    <name type="scientific">Rotaria sordida</name>
    <dbReference type="NCBI Taxonomy" id="392033"/>
    <lineage>
        <taxon>Eukaryota</taxon>
        <taxon>Metazoa</taxon>
        <taxon>Spiralia</taxon>
        <taxon>Gnathifera</taxon>
        <taxon>Rotifera</taxon>
        <taxon>Eurotatoria</taxon>
        <taxon>Bdelloidea</taxon>
        <taxon>Philodinida</taxon>
        <taxon>Philodinidae</taxon>
        <taxon>Rotaria</taxon>
    </lineage>
</organism>
<dbReference type="EMBL" id="CAJNOL010002968">
    <property type="protein sequence ID" value="CAF1539739.1"/>
    <property type="molecule type" value="Genomic_DNA"/>
</dbReference>
<proteinExistence type="predicted"/>
<dbReference type="Proteomes" id="UP000663854">
    <property type="component" value="Unassembled WGS sequence"/>
</dbReference>
<keyword evidence="4" id="KW-1185">Reference proteome</keyword>
<dbReference type="AlphaFoldDB" id="A0A815APD7"/>
<evidence type="ECO:0000313" key="4">
    <source>
        <dbReference type="Proteomes" id="UP000663870"/>
    </source>
</evidence>
<sequence length="201" mass="23928">MAQENNMSLVFPMEDDQHNFRYYREEKEENENTKDTFVLARSSLQSTTLFVKIDIHDLCTTLPHHLLIQALEKFLRIYVRSEQINGTSITTIVQRVQLILENQFNIHENQFYQQIVRGSNSSSLIKGIVDIYLYHLTYKLYARLFNRKEVIARCLNQKFFIWNEPKHELLAFLKKINCLHSKHIHIKITTSIDYKNTISYS</sequence>
<evidence type="ECO:0000313" key="1">
    <source>
        <dbReference type="EMBL" id="CAF1259769.1"/>
    </source>
</evidence>
<protein>
    <recommendedName>
        <fullName evidence="5">Maturase K</fullName>
    </recommendedName>
</protein>
<gene>
    <name evidence="2" type="ORF">JXQ802_LOCUS42861</name>
    <name evidence="1" type="ORF">PYM288_LOCUS27816</name>
</gene>
<evidence type="ECO:0000313" key="2">
    <source>
        <dbReference type="EMBL" id="CAF1539739.1"/>
    </source>
</evidence>
<comment type="caution">
    <text evidence="1">The sequence shown here is derived from an EMBL/GenBank/DDBJ whole genome shotgun (WGS) entry which is preliminary data.</text>
</comment>
<dbReference type="PANTHER" id="PTHR21301">
    <property type="entry name" value="REVERSE TRANSCRIPTASE"/>
    <property type="match status" value="1"/>
</dbReference>
<dbReference type="PANTHER" id="PTHR21301:SF12">
    <property type="match status" value="1"/>
</dbReference>
<name>A0A815APD7_9BILA</name>